<dbReference type="AlphaFoldDB" id="A0A9W4TVV7"/>
<evidence type="ECO:0000256" key="6">
    <source>
        <dbReference type="SAM" id="MobiDB-lite"/>
    </source>
</evidence>
<dbReference type="Proteomes" id="UP001152885">
    <property type="component" value="Unassembled WGS sequence"/>
</dbReference>
<feature type="compositionally biased region" description="Low complexity" evidence="6">
    <location>
        <begin position="21"/>
        <end position="37"/>
    </location>
</feature>
<feature type="region of interest" description="Disordered" evidence="6">
    <location>
        <begin position="626"/>
        <end position="645"/>
    </location>
</feature>
<comment type="caution">
    <text evidence="9">The sequence shown here is derived from an EMBL/GenBank/DDBJ whole genome shotgun (WGS) entry which is preliminary data.</text>
</comment>
<dbReference type="GO" id="GO:0005635">
    <property type="term" value="C:nuclear envelope"/>
    <property type="evidence" value="ECO:0007669"/>
    <property type="project" value="UniProtKB-SubCell"/>
</dbReference>
<dbReference type="GO" id="GO:0006406">
    <property type="term" value="P:mRNA export from nucleus"/>
    <property type="evidence" value="ECO:0007669"/>
    <property type="project" value="UniProtKB-UniRule"/>
</dbReference>
<evidence type="ECO:0000256" key="2">
    <source>
        <dbReference type="ARBA" id="ARBA00022553"/>
    </source>
</evidence>
<sequence>MSSFGSTLTSTKLKNNQLTMNNNINGSIPSNGNKSKNLLNRSKTKKSQSPMIQDEIEIETDPLDKPTRIIPSQAPIKLQSVTVEEVQLTGEMFTNPESLGFIKKQSSSSQLRPIPKYFFTQPKLLQTPPFVKNEWDLLNQAKMNEMEELNQGKDFQGLYEQLQKLREVERKKMEEMGLVDAENISKDLNDAISFQGSCLDMCPTFERIRRQLENNVKNLEKDPITNKISRSRAIKAFSRPAAGQPPPLPSEVRPPHILVETLNYLVDEIMIHLPDSHSFLWDRTRSIRQDFTYQNNFGPEAVDCNERIVRIHLLCLHLMSGSDVEYSQQQELEQFNKSLQTLMEIYTDVRNNGGECPNEAEFRAYHLLSHLKDPELERQIQNLPDHIYNNSNIQVALRFRNLINQNNTVERGVKNLIGCLDYYVEFFELLYGDDTPLLMACLLETQFSEIRFYALKAMSRAYHTKSKPLGVKTLADILGFDSKEKLIKFLKYYDIDIVNDSNGDEVVDLFNKEKLESQYKLNSFLQKAKYPPVHSTQLDKKLQNKDYKSYINSGKPNHNLKLDSKKLIKPSIKLEPIIKSNLFKTEANKLPEIKFGNEPKSTQPITTQSFQFKPPQTLQQQPTFQFNKPAESKPTPPPPTQPFTFIKSAVTKPTTTSIFKSTSSTPQPPPEPKKVSFNLTPKVDQIPTLSRSPSTTITISSSLESQQPRSITESPQFKNALDQVTSQFISNSLNREVGHYLIKIMQDFNRKNERNQLLYTLSKELYSAFLSEIIYEVTLENQAAYIYETNLKKKSIRKIAANAKNAVVKYKYKKMKIEELQTVSFKAPKKKRRFSTDSNSSIIKKQRSQTPVDVNEINHKRNEINELWAPINLISFVNQCSTGLGLGIHEPSLNLTFVLIVHDWSIIYSKWLISKFELKPDFKLKIYNNEIENDKLQLRITSLPENSHLNKEFFSNTSFILFETGILNKSSTENIEEKLIKDARVLSKIVNLLNKYSYYKFHILVLFWDVTESGIFSDRVAQLLNLQQFVSFKNLGNLILCDMTIKGADINDILFNALDKISSDFNGELTSRGIRKKSKQKTKEESVVSTTSSNISQIENKMMDHAKSLKKYNYLNQHINDSRSYAIPNQSANSTMVNNKSMLQQYIRNRTMNNSTILNSSIISNNSILKGFGKGIIKESTPNVSTTKNLDSLYINQLKELTENIKKKYRSN</sequence>
<dbReference type="GO" id="GO:0005737">
    <property type="term" value="C:cytoplasm"/>
    <property type="evidence" value="ECO:0007669"/>
    <property type="project" value="TreeGrafter"/>
</dbReference>
<proteinExistence type="inferred from homology"/>
<dbReference type="Pfam" id="PF12209">
    <property type="entry name" value="SAC3"/>
    <property type="match status" value="1"/>
</dbReference>
<feature type="domain" description="SAC3/GANP/THP3 conserved" evidence="7">
    <location>
        <begin position="201"/>
        <end position="497"/>
    </location>
</feature>
<evidence type="ECO:0000256" key="4">
    <source>
        <dbReference type="ARBA" id="ARBA00038443"/>
    </source>
</evidence>
<keyword evidence="10" id="KW-1185">Reference proteome</keyword>
<evidence type="ECO:0000256" key="5">
    <source>
        <dbReference type="PIRNR" id="PIRNR037320"/>
    </source>
</evidence>
<dbReference type="PIRSF" id="PIRSF037320">
    <property type="entry name" value="mRNA_export_factor_Sac3"/>
    <property type="match status" value="1"/>
</dbReference>
<organism evidence="9 10">
    <name type="scientific">Candida verbasci</name>
    <dbReference type="NCBI Taxonomy" id="1227364"/>
    <lineage>
        <taxon>Eukaryota</taxon>
        <taxon>Fungi</taxon>
        <taxon>Dikarya</taxon>
        <taxon>Ascomycota</taxon>
        <taxon>Saccharomycotina</taxon>
        <taxon>Pichiomycetes</taxon>
        <taxon>Debaryomycetaceae</taxon>
        <taxon>Candida/Lodderomyces clade</taxon>
        <taxon>Candida</taxon>
    </lineage>
</organism>
<dbReference type="Pfam" id="PF03399">
    <property type="entry name" value="SAC3_GANP"/>
    <property type="match status" value="1"/>
</dbReference>
<gene>
    <name evidence="9" type="ORF">CANVERA_P1144</name>
</gene>
<feature type="compositionally biased region" description="Low complexity" evidence="6">
    <location>
        <begin position="656"/>
        <end position="665"/>
    </location>
</feature>
<dbReference type="InterPro" id="IPR017173">
    <property type="entry name" value="Sac3"/>
</dbReference>
<feature type="region of interest" description="Disordered" evidence="6">
    <location>
        <begin position="19"/>
        <end position="52"/>
    </location>
</feature>
<dbReference type="InterPro" id="IPR045107">
    <property type="entry name" value="SAC3/GANP/THP3"/>
</dbReference>
<evidence type="ECO:0000259" key="7">
    <source>
        <dbReference type="Pfam" id="PF03399"/>
    </source>
</evidence>
<dbReference type="InterPro" id="IPR005062">
    <property type="entry name" value="SAC3/GANP/THP3_conserved"/>
</dbReference>
<dbReference type="EMBL" id="CANTUO010000001">
    <property type="protein sequence ID" value="CAI5756626.1"/>
    <property type="molecule type" value="Genomic_DNA"/>
</dbReference>
<comment type="similarity">
    <text evidence="4 5">Belongs to the SAC3 family.</text>
</comment>
<evidence type="ECO:0000256" key="3">
    <source>
        <dbReference type="ARBA" id="ARBA00023242"/>
    </source>
</evidence>
<accession>A0A9W4TVV7</accession>
<dbReference type="Gene3D" id="6.10.250.2880">
    <property type="match status" value="1"/>
</dbReference>
<evidence type="ECO:0000256" key="1">
    <source>
        <dbReference type="ARBA" id="ARBA00004259"/>
    </source>
</evidence>
<name>A0A9W4TVV7_9ASCO</name>
<feature type="domain" description="SAC3 helical" evidence="8">
    <location>
        <begin position="722"/>
        <end position="796"/>
    </location>
</feature>
<reference evidence="9" key="1">
    <citation type="submission" date="2022-12" db="EMBL/GenBank/DDBJ databases">
        <authorList>
            <person name="Brejova B."/>
        </authorList>
    </citation>
    <scope>NUCLEOTIDE SEQUENCE</scope>
</reference>
<dbReference type="OrthoDB" id="264795at2759"/>
<evidence type="ECO:0000259" key="8">
    <source>
        <dbReference type="Pfam" id="PF12209"/>
    </source>
</evidence>
<dbReference type="PANTHER" id="PTHR12436">
    <property type="entry name" value="80 KDA MCM3-ASSOCIATED PROTEIN"/>
    <property type="match status" value="1"/>
</dbReference>
<evidence type="ECO:0000313" key="9">
    <source>
        <dbReference type="EMBL" id="CAI5756626.1"/>
    </source>
</evidence>
<dbReference type="InterPro" id="IPR024293">
    <property type="entry name" value="SAC3_helical"/>
</dbReference>
<dbReference type="GO" id="GO:0042274">
    <property type="term" value="P:ribosomal small subunit biogenesis"/>
    <property type="evidence" value="ECO:0007669"/>
    <property type="project" value="UniProtKB-UniRule"/>
</dbReference>
<feature type="region of interest" description="Disordered" evidence="6">
    <location>
        <begin position="656"/>
        <end position="676"/>
    </location>
</feature>
<keyword evidence="2" id="KW-0597">Phosphoprotein</keyword>
<evidence type="ECO:0000313" key="10">
    <source>
        <dbReference type="Proteomes" id="UP001152885"/>
    </source>
</evidence>
<dbReference type="Gene3D" id="1.25.40.990">
    <property type="match status" value="1"/>
</dbReference>
<comment type="subcellular location">
    <subcellularLocation>
        <location evidence="1 5">Nucleus envelope</location>
    </subcellularLocation>
</comment>
<protein>
    <recommendedName>
        <fullName evidence="5">Nuclear mRNA export factor</fullName>
    </recommendedName>
</protein>
<keyword evidence="3 5" id="KW-0539">Nucleus</keyword>
<dbReference type="FunFam" id="1.25.40.990:FF:000008">
    <property type="entry name" value="Nuclear mRNA export protein SAC3"/>
    <property type="match status" value="1"/>
</dbReference>
<dbReference type="PANTHER" id="PTHR12436:SF3">
    <property type="entry name" value="GERMINAL-CENTER ASSOCIATED NUCLEAR PROTEIN"/>
    <property type="match status" value="1"/>
</dbReference>
<dbReference type="GO" id="GO:0070390">
    <property type="term" value="C:transcription export complex 2"/>
    <property type="evidence" value="ECO:0007669"/>
    <property type="project" value="UniProtKB-UniRule"/>
</dbReference>